<evidence type="ECO:0000259" key="4">
    <source>
        <dbReference type="PROSITE" id="PS50871"/>
    </source>
</evidence>
<name>A0A8S3R879_MYTED</name>
<feature type="domain" description="C1q" evidence="4">
    <location>
        <begin position="260"/>
        <end position="394"/>
    </location>
</feature>
<dbReference type="InterPro" id="IPR008983">
    <property type="entry name" value="Tumour_necrosis_fac-like_dom"/>
</dbReference>
<comment type="subcellular location">
    <subcellularLocation>
        <location evidence="1">Secreted</location>
    </subcellularLocation>
</comment>
<reference evidence="5" key="1">
    <citation type="submission" date="2021-03" db="EMBL/GenBank/DDBJ databases">
        <authorList>
            <person name="Bekaert M."/>
        </authorList>
    </citation>
    <scope>NUCLEOTIDE SEQUENCE</scope>
</reference>
<dbReference type="PANTHER" id="PTHR15427:SF50">
    <property type="entry name" value="COMPLEMENT C1Q TUMOR NECROSIS FACTOR-RELATED PROTEIN 2-LIKE"/>
    <property type="match status" value="1"/>
</dbReference>
<dbReference type="SMART" id="SM00110">
    <property type="entry name" value="C1Q"/>
    <property type="match status" value="2"/>
</dbReference>
<dbReference type="InterPro" id="IPR001073">
    <property type="entry name" value="C1q_dom"/>
</dbReference>
<evidence type="ECO:0000313" key="5">
    <source>
        <dbReference type="EMBL" id="CAG2205485.1"/>
    </source>
</evidence>
<dbReference type="GO" id="GO:0005576">
    <property type="term" value="C:extracellular region"/>
    <property type="evidence" value="ECO:0007669"/>
    <property type="project" value="UniProtKB-SubCell"/>
</dbReference>
<evidence type="ECO:0000256" key="3">
    <source>
        <dbReference type="SAM" id="Coils"/>
    </source>
</evidence>
<dbReference type="InterPro" id="IPR050392">
    <property type="entry name" value="Collagen/C1q_domain"/>
</dbReference>
<comment type="caution">
    <text evidence="5">The sequence shown here is derived from an EMBL/GenBank/DDBJ whole genome shotgun (WGS) entry which is preliminary data.</text>
</comment>
<dbReference type="PRINTS" id="PR00007">
    <property type="entry name" value="COMPLEMNTC1Q"/>
</dbReference>
<evidence type="ECO:0000256" key="2">
    <source>
        <dbReference type="ARBA" id="ARBA00022525"/>
    </source>
</evidence>
<organism evidence="5 6">
    <name type="scientific">Mytilus edulis</name>
    <name type="common">Blue mussel</name>
    <dbReference type="NCBI Taxonomy" id="6550"/>
    <lineage>
        <taxon>Eukaryota</taxon>
        <taxon>Metazoa</taxon>
        <taxon>Spiralia</taxon>
        <taxon>Lophotrochozoa</taxon>
        <taxon>Mollusca</taxon>
        <taxon>Bivalvia</taxon>
        <taxon>Autobranchia</taxon>
        <taxon>Pteriomorphia</taxon>
        <taxon>Mytilida</taxon>
        <taxon>Mytiloidea</taxon>
        <taxon>Mytilidae</taxon>
        <taxon>Mytilinae</taxon>
        <taxon>Mytilus</taxon>
    </lineage>
</organism>
<dbReference type="AlphaFoldDB" id="A0A8S3R879"/>
<keyword evidence="6" id="KW-1185">Reference proteome</keyword>
<dbReference type="EMBL" id="CAJPWZ010001022">
    <property type="protein sequence ID" value="CAG2205485.1"/>
    <property type="molecule type" value="Genomic_DNA"/>
</dbReference>
<dbReference type="Pfam" id="PF00386">
    <property type="entry name" value="C1q"/>
    <property type="match status" value="2"/>
</dbReference>
<proteinExistence type="predicted"/>
<keyword evidence="3" id="KW-0175">Coiled coil</keyword>
<dbReference type="PROSITE" id="PS50871">
    <property type="entry name" value="C1Q"/>
    <property type="match status" value="2"/>
</dbReference>
<evidence type="ECO:0000313" key="6">
    <source>
        <dbReference type="Proteomes" id="UP000683360"/>
    </source>
</evidence>
<sequence length="533" mass="59448">MNIFEDKMNKMEQTHKETVNSLISKNGDLERRVYSVEQFQRNRYSKDEFVDASDVLSRSENICNKSSVAEQGPFEKRMKSLGRGIYSGRKIRSIDPGSASGTQIGTEMLRLHLFLLIVAVGGINSNPFVESVSKDAELSLDRTMRILVSEMKNLKDKMQMMEQTHQETVQDNRNLRTLVKSLTSKNEELESRVYSVEQFQRNRHQKDEFEDDFDVLTSSEDISNKSRVAKLGPFENVMKSLRYGIHSGRKTRSVDPISGSDNGVVAFTAEVKDPISGLGDNQVIPFKQEITDTHNAYHEETGIFTCPRAGLYAFFAQLLVYPDVRIEFAIAMNTDALQYAQGYSRGVAPNKYDSGSAFGIIDLAVGDKVWVYVINDAHEGSGDQVFKLMSSFSGYNDGVVAFSAEVMDPISNLGDNQVIPFKSVLINTQNAFHGPTGIFTCPRAGLYAFFAKLLVYPDARIEFALAKNSDSVQFAKGYSKGVAPNKYDSGSAFGMIHLAVGDRVWVYVVNDAHEGSGKQVVKWMSSFMGFCLN</sequence>
<gene>
    <name evidence="5" type="ORF">MEDL_19742</name>
</gene>
<protein>
    <recommendedName>
        <fullName evidence="4">C1q domain-containing protein</fullName>
    </recommendedName>
</protein>
<dbReference type="OrthoDB" id="10070467at2759"/>
<keyword evidence="2" id="KW-0964">Secreted</keyword>
<feature type="domain" description="C1q" evidence="4">
    <location>
        <begin position="395"/>
        <end position="533"/>
    </location>
</feature>
<accession>A0A8S3R879</accession>
<dbReference type="PANTHER" id="PTHR15427">
    <property type="entry name" value="EMILIN ELASTIN MICROFIBRIL INTERFACE-LOCATED PROTEIN ELASTIN MICROFIBRIL INTERFACER"/>
    <property type="match status" value="1"/>
</dbReference>
<dbReference type="Proteomes" id="UP000683360">
    <property type="component" value="Unassembled WGS sequence"/>
</dbReference>
<feature type="coiled-coil region" evidence="3">
    <location>
        <begin position="144"/>
        <end position="192"/>
    </location>
</feature>
<dbReference type="Gene3D" id="2.60.120.40">
    <property type="match status" value="2"/>
</dbReference>
<dbReference type="SUPFAM" id="SSF49842">
    <property type="entry name" value="TNF-like"/>
    <property type="match status" value="2"/>
</dbReference>
<evidence type="ECO:0000256" key="1">
    <source>
        <dbReference type="ARBA" id="ARBA00004613"/>
    </source>
</evidence>